<feature type="transmembrane region" description="Helical" evidence="8">
    <location>
        <begin position="355"/>
        <end position="375"/>
    </location>
</feature>
<feature type="transmembrane region" description="Helical" evidence="8">
    <location>
        <begin position="98"/>
        <end position="120"/>
    </location>
</feature>
<evidence type="ECO:0000256" key="8">
    <source>
        <dbReference type="RuleBase" id="RU362002"/>
    </source>
</evidence>
<feature type="transmembrane region" description="Helical" evidence="8">
    <location>
        <begin position="132"/>
        <end position="154"/>
    </location>
</feature>
<evidence type="ECO:0000256" key="7">
    <source>
        <dbReference type="ARBA" id="ARBA00023177"/>
    </source>
</evidence>
<dbReference type="AlphaFoldDB" id="A0A844BB37"/>
<feature type="transmembrane region" description="Helical" evidence="8">
    <location>
        <begin position="264"/>
        <end position="280"/>
    </location>
</feature>
<feature type="signal peptide" evidence="9">
    <location>
        <begin position="1"/>
        <end position="24"/>
    </location>
</feature>
<dbReference type="OrthoDB" id="9814202at2"/>
<dbReference type="PANTHER" id="PTHR43029">
    <property type="entry name" value="AMMONIUM TRANSPORTER MEP2"/>
    <property type="match status" value="1"/>
</dbReference>
<evidence type="ECO:0000313" key="11">
    <source>
        <dbReference type="EMBL" id="MRD48776.1"/>
    </source>
</evidence>
<feature type="transmembrane region" description="Helical" evidence="8">
    <location>
        <begin position="195"/>
        <end position="216"/>
    </location>
</feature>
<keyword evidence="12" id="KW-1185">Reference proteome</keyword>
<dbReference type="NCBIfam" id="TIGR00836">
    <property type="entry name" value="amt"/>
    <property type="match status" value="1"/>
</dbReference>
<dbReference type="InterPro" id="IPR029020">
    <property type="entry name" value="Ammonium/urea_transptr"/>
</dbReference>
<sequence length="494" mass="50917">MRTVVTRIALSAGVLLSLHSAAFSQQPAAPAAAAPAAIVAAPAPDPTAPAAASQAASAPAAAPAVAPAPAAAAPASAPPPLTRPSLVANETINGADTAWMMTSTALVLMMTLPGIALFYAGMVRKKSVINTMACVVAITGLVSLLWFIAGYSWAFTPGNGFIGNSSRMWFEGLNYLKDPGKVMVSHIAPNIPESVYSMFQLTFAIITAALVVGSFVERMKFSAMLWFVGLWSLLVYAPVAHWVWEPGGWLAQMGALDFAGGSVVHINAGVSGLVCAYFLGPRRGYGREAFEPFNLGLTMAGAGLLWVGWFGFNAGSAVASDGRAGLAMAVTHIAAAAGAMSWMFGEWVIRGRPSLLGLCSGLVAGLVAITPASGFVTPSSALIIGTVAGLACYWGATALKRLLRADDSLDVFGVHGIGGIVGCILTGVLSNKAISGVEGSVVVQLIDAGAVLLYSGVMTAILLVFVRFLVGLRVDEQTELTGLDIGQHRERLAN</sequence>
<dbReference type="GO" id="GO:0005886">
    <property type="term" value="C:plasma membrane"/>
    <property type="evidence" value="ECO:0007669"/>
    <property type="project" value="UniProtKB-SubCell"/>
</dbReference>
<evidence type="ECO:0000259" key="10">
    <source>
        <dbReference type="Pfam" id="PF00909"/>
    </source>
</evidence>
<reference evidence="11 12" key="1">
    <citation type="submission" date="2019-11" db="EMBL/GenBank/DDBJ databases">
        <title>Caenimonas koreensis gen. nov., sp. nov., isolated from activated sludge.</title>
        <authorList>
            <person name="Seung H.R."/>
        </authorList>
    </citation>
    <scope>NUCLEOTIDE SEQUENCE [LARGE SCALE GENOMIC DNA]</scope>
    <source>
        <strain evidence="11 12">EMB320</strain>
    </source>
</reference>
<evidence type="ECO:0000256" key="2">
    <source>
        <dbReference type="ARBA" id="ARBA00005887"/>
    </source>
</evidence>
<name>A0A844BB37_9BURK</name>
<keyword evidence="5 8" id="KW-1133">Transmembrane helix</keyword>
<comment type="subcellular location">
    <subcellularLocation>
        <location evidence="8">Cell membrane</location>
        <topology evidence="8">Multi-pass membrane protein</topology>
    </subcellularLocation>
    <subcellularLocation>
        <location evidence="1">Membrane</location>
        <topology evidence="1">Multi-pass membrane protein</topology>
    </subcellularLocation>
</comment>
<evidence type="ECO:0000256" key="5">
    <source>
        <dbReference type="ARBA" id="ARBA00022989"/>
    </source>
</evidence>
<dbReference type="InterPro" id="IPR018047">
    <property type="entry name" value="Ammonium_transpt_CS"/>
</dbReference>
<dbReference type="GO" id="GO:0008519">
    <property type="term" value="F:ammonium channel activity"/>
    <property type="evidence" value="ECO:0007669"/>
    <property type="project" value="InterPro"/>
</dbReference>
<evidence type="ECO:0000256" key="4">
    <source>
        <dbReference type="ARBA" id="ARBA00022692"/>
    </source>
</evidence>
<dbReference type="RefSeq" id="WP_153586089.1">
    <property type="nucleotide sequence ID" value="NZ_WJBU01000015.1"/>
</dbReference>
<dbReference type="InterPro" id="IPR001905">
    <property type="entry name" value="Ammonium_transpt"/>
</dbReference>
<feature type="transmembrane region" description="Helical" evidence="8">
    <location>
        <begin position="411"/>
        <end position="430"/>
    </location>
</feature>
<feature type="chain" id="PRO_5032934938" description="Ammonium transporter" evidence="9">
    <location>
        <begin position="25"/>
        <end position="494"/>
    </location>
</feature>
<dbReference type="Gene3D" id="1.10.3430.10">
    <property type="entry name" value="Ammonium transporter AmtB like domains"/>
    <property type="match status" value="1"/>
</dbReference>
<dbReference type="PROSITE" id="PS01219">
    <property type="entry name" value="AMMONIUM_TRANSP"/>
    <property type="match status" value="1"/>
</dbReference>
<feature type="transmembrane region" description="Helical" evidence="8">
    <location>
        <begin position="324"/>
        <end position="343"/>
    </location>
</feature>
<keyword evidence="9" id="KW-0732">Signal</keyword>
<accession>A0A844BB37</accession>
<evidence type="ECO:0000256" key="6">
    <source>
        <dbReference type="ARBA" id="ARBA00023136"/>
    </source>
</evidence>
<comment type="caution">
    <text evidence="11">The sequence shown here is derived from an EMBL/GenBank/DDBJ whole genome shotgun (WGS) entry which is preliminary data.</text>
</comment>
<evidence type="ECO:0000313" key="12">
    <source>
        <dbReference type="Proteomes" id="UP000487350"/>
    </source>
</evidence>
<keyword evidence="7 8" id="KW-0924">Ammonia transport</keyword>
<evidence type="ECO:0000256" key="9">
    <source>
        <dbReference type="SAM" id="SignalP"/>
    </source>
</evidence>
<comment type="similarity">
    <text evidence="2 8">Belongs to the ammonia transporter channel (TC 1.A.11.2) family.</text>
</comment>
<dbReference type="PANTHER" id="PTHR43029:SF10">
    <property type="entry name" value="AMMONIUM TRANSPORTER MEP2"/>
    <property type="match status" value="1"/>
</dbReference>
<proteinExistence type="inferred from homology"/>
<keyword evidence="4 8" id="KW-0812">Transmembrane</keyword>
<dbReference type="Pfam" id="PF00909">
    <property type="entry name" value="Ammonium_transp"/>
    <property type="match status" value="1"/>
</dbReference>
<feature type="transmembrane region" description="Helical" evidence="8">
    <location>
        <begin position="223"/>
        <end position="244"/>
    </location>
</feature>
<dbReference type="EMBL" id="WJBU01000015">
    <property type="protein sequence ID" value="MRD48776.1"/>
    <property type="molecule type" value="Genomic_DNA"/>
</dbReference>
<keyword evidence="3 8" id="KW-0813">Transport</keyword>
<evidence type="ECO:0000256" key="1">
    <source>
        <dbReference type="ARBA" id="ARBA00004141"/>
    </source>
</evidence>
<feature type="transmembrane region" description="Helical" evidence="8">
    <location>
        <begin position="450"/>
        <end position="470"/>
    </location>
</feature>
<feature type="transmembrane region" description="Helical" evidence="8">
    <location>
        <begin position="292"/>
        <end position="312"/>
    </location>
</feature>
<feature type="transmembrane region" description="Helical" evidence="8">
    <location>
        <begin position="381"/>
        <end position="399"/>
    </location>
</feature>
<keyword evidence="6 8" id="KW-0472">Membrane</keyword>
<evidence type="ECO:0000256" key="3">
    <source>
        <dbReference type="ARBA" id="ARBA00022448"/>
    </source>
</evidence>
<organism evidence="11 12">
    <name type="scientific">Caenimonas koreensis DSM 17982</name>
    <dbReference type="NCBI Taxonomy" id="1121255"/>
    <lineage>
        <taxon>Bacteria</taxon>
        <taxon>Pseudomonadati</taxon>
        <taxon>Pseudomonadota</taxon>
        <taxon>Betaproteobacteria</taxon>
        <taxon>Burkholderiales</taxon>
        <taxon>Comamonadaceae</taxon>
        <taxon>Caenimonas</taxon>
    </lineage>
</organism>
<dbReference type="InterPro" id="IPR024041">
    <property type="entry name" value="NH4_transpt_AmtB-like_dom"/>
</dbReference>
<protein>
    <recommendedName>
        <fullName evidence="8">Ammonium transporter</fullName>
    </recommendedName>
</protein>
<dbReference type="Proteomes" id="UP000487350">
    <property type="component" value="Unassembled WGS sequence"/>
</dbReference>
<feature type="domain" description="Ammonium transporter AmtB-like" evidence="10">
    <location>
        <begin position="98"/>
        <end position="490"/>
    </location>
</feature>
<dbReference type="SUPFAM" id="SSF111352">
    <property type="entry name" value="Ammonium transporter"/>
    <property type="match status" value="1"/>
</dbReference>
<gene>
    <name evidence="11" type="primary">amt</name>
    <name evidence="11" type="ORF">GHT07_15925</name>
</gene>